<evidence type="ECO:0000256" key="1">
    <source>
        <dbReference type="SAM" id="MobiDB-lite"/>
    </source>
</evidence>
<gene>
    <name evidence="2" type="ORF">BIW11_04231</name>
</gene>
<keyword evidence="2" id="KW-0378">Hydrolase</keyword>
<keyword evidence="2" id="KW-0645">Protease</keyword>
<reference evidence="2 3" key="1">
    <citation type="journal article" date="2017" name="Gigascience">
        <title>Draft genome of the honey bee ectoparasitic mite, Tropilaelaps mercedesae, is shaped by the parasitic life history.</title>
        <authorList>
            <person name="Dong X."/>
            <person name="Armstrong S.D."/>
            <person name="Xia D."/>
            <person name="Makepeace B.L."/>
            <person name="Darby A.C."/>
            <person name="Kadowaki T."/>
        </authorList>
    </citation>
    <scope>NUCLEOTIDE SEQUENCE [LARGE SCALE GENOMIC DNA]</scope>
    <source>
        <strain evidence="2">Wuxi-XJTLU</strain>
    </source>
</reference>
<comment type="caution">
    <text evidence="2">The sequence shown here is derived from an EMBL/GenBank/DDBJ whole genome shotgun (WGS) entry which is preliminary data.</text>
</comment>
<feature type="region of interest" description="Disordered" evidence="1">
    <location>
        <begin position="57"/>
        <end position="88"/>
    </location>
</feature>
<evidence type="ECO:0000313" key="3">
    <source>
        <dbReference type="Proteomes" id="UP000192247"/>
    </source>
</evidence>
<dbReference type="InParanoid" id="A0A1V9X946"/>
<keyword evidence="3" id="KW-1185">Reference proteome</keyword>
<keyword evidence="2" id="KW-0031">Aminopeptidase</keyword>
<dbReference type="GO" id="GO:0004177">
    <property type="term" value="F:aminopeptidase activity"/>
    <property type="evidence" value="ECO:0007669"/>
    <property type="project" value="UniProtKB-KW"/>
</dbReference>
<evidence type="ECO:0000313" key="2">
    <source>
        <dbReference type="EMBL" id="OQR70040.1"/>
    </source>
</evidence>
<dbReference type="Proteomes" id="UP000192247">
    <property type="component" value="Unassembled WGS sequence"/>
</dbReference>
<protein>
    <submittedName>
        <fullName evidence="2">Methionine aminopeptidase 1D</fullName>
    </submittedName>
</protein>
<sequence length="88" mass="9684">MFGTITSRLGQLVRVPRRGITSLTKDNSRRNHRRFLNYEVVIPAKHAITCLPVNSNEHPSRVNSATTATGYNGCNNGNSTISVSRFGP</sequence>
<dbReference type="AlphaFoldDB" id="A0A1V9X946"/>
<name>A0A1V9X946_9ACAR</name>
<organism evidence="2 3">
    <name type="scientific">Tropilaelaps mercedesae</name>
    <dbReference type="NCBI Taxonomy" id="418985"/>
    <lineage>
        <taxon>Eukaryota</taxon>
        <taxon>Metazoa</taxon>
        <taxon>Ecdysozoa</taxon>
        <taxon>Arthropoda</taxon>
        <taxon>Chelicerata</taxon>
        <taxon>Arachnida</taxon>
        <taxon>Acari</taxon>
        <taxon>Parasitiformes</taxon>
        <taxon>Mesostigmata</taxon>
        <taxon>Gamasina</taxon>
        <taxon>Dermanyssoidea</taxon>
        <taxon>Laelapidae</taxon>
        <taxon>Tropilaelaps</taxon>
    </lineage>
</organism>
<proteinExistence type="predicted"/>
<dbReference type="EMBL" id="MNPL01018677">
    <property type="protein sequence ID" value="OQR70040.1"/>
    <property type="molecule type" value="Genomic_DNA"/>
</dbReference>
<accession>A0A1V9X946</accession>